<keyword evidence="2" id="KW-0812">Transmembrane</keyword>
<keyword evidence="2" id="KW-1133">Transmembrane helix</keyword>
<feature type="compositionally biased region" description="Low complexity" evidence="1">
    <location>
        <begin position="270"/>
        <end position="283"/>
    </location>
</feature>
<evidence type="ECO:0000313" key="3">
    <source>
        <dbReference type="EMBL" id="PHH65107.1"/>
    </source>
</evidence>
<keyword evidence="2" id="KW-0472">Membrane</keyword>
<dbReference type="OrthoDB" id="3210850at2759"/>
<evidence type="ECO:0000256" key="1">
    <source>
        <dbReference type="SAM" id="MobiDB-lite"/>
    </source>
</evidence>
<feature type="transmembrane region" description="Helical" evidence="2">
    <location>
        <begin position="20"/>
        <end position="38"/>
    </location>
</feature>
<accession>A0A2C5Y8R7</accession>
<feature type="transmembrane region" description="Helical" evidence="2">
    <location>
        <begin position="128"/>
        <end position="149"/>
    </location>
</feature>
<organism evidence="3 4">
    <name type="scientific">Ophiocordyceps australis</name>
    <dbReference type="NCBI Taxonomy" id="1399860"/>
    <lineage>
        <taxon>Eukaryota</taxon>
        <taxon>Fungi</taxon>
        <taxon>Dikarya</taxon>
        <taxon>Ascomycota</taxon>
        <taxon>Pezizomycotina</taxon>
        <taxon>Sordariomycetes</taxon>
        <taxon>Hypocreomycetidae</taxon>
        <taxon>Hypocreales</taxon>
        <taxon>Ophiocordycipitaceae</taxon>
        <taxon>Ophiocordyceps</taxon>
    </lineage>
</organism>
<dbReference type="PANTHER" id="PTHR38848:SF3">
    <property type="entry name" value="G-PROTEIN COUPLED RECEPTORS FAMILY 3 PROFILE DOMAIN-CONTAINING PROTEIN"/>
    <property type="match status" value="1"/>
</dbReference>
<feature type="transmembrane region" description="Helical" evidence="2">
    <location>
        <begin position="90"/>
        <end position="108"/>
    </location>
</feature>
<evidence type="ECO:0000256" key="2">
    <source>
        <dbReference type="SAM" id="Phobius"/>
    </source>
</evidence>
<feature type="compositionally biased region" description="Basic and acidic residues" evidence="1">
    <location>
        <begin position="321"/>
        <end position="330"/>
    </location>
</feature>
<comment type="caution">
    <text evidence="3">The sequence shown here is derived from an EMBL/GenBank/DDBJ whole genome shotgun (WGS) entry which is preliminary data.</text>
</comment>
<gene>
    <name evidence="3" type="ORF">CDD81_3238</name>
</gene>
<protein>
    <submittedName>
        <fullName evidence="3">Uncharacterized protein</fullName>
    </submittedName>
</protein>
<feature type="region of interest" description="Disordered" evidence="1">
    <location>
        <begin position="267"/>
        <end position="330"/>
    </location>
</feature>
<sequence>MPNALEARNSTKGVPFAGQILSMALSLVATTVLTLFLTQRALAITSWSRLPLVVWVVFLIYADSYLFVFATAMLQHAFGINTNQRTCDSAILLCLVCYVTTKLIYLFLVEKAHIIRGTPKSRIRSKLYVFNSFGMLGVYVVIVLLNFIYRISRLNNGRCIIGMQGLAMVPLISFDAVVNVYLTMLFLLPLRRLYSFRSMPRSPANIRLRTIAFRTFCGAVFTLVSSIINLSVLLALNGEPGWVCLMSCNCDILFSAVVIQWVTSRDNAGTSSTTSSRAATARRQLAGPSTSIAAKSPCRGLPTSPMTTADVSLTSTARSSPYRDDSDDVHAGYSTGHGHFKVDDAYGYSGRITAQGPLAPIPLMEMSPCHALAHPLNAVSRVPVTRPAPPGTVVITTTIRHESTPSADGTLDEPCQSGLQTPRASVVADCRKHSAGLDAQV</sequence>
<dbReference type="EMBL" id="NJET01000021">
    <property type="protein sequence ID" value="PHH65107.1"/>
    <property type="molecule type" value="Genomic_DNA"/>
</dbReference>
<feature type="transmembrane region" description="Helical" evidence="2">
    <location>
        <begin position="211"/>
        <end position="234"/>
    </location>
</feature>
<dbReference type="AlphaFoldDB" id="A0A2C5Y8R7"/>
<name>A0A2C5Y8R7_9HYPO</name>
<dbReference type="Proteomes" id="UP000226192">
    <property type="component" value="Unassembled WGS sequence"/>
</dbReference>
<proteinExistence type="predicted"/>
<feature type="transmembrane region" description="Helical" evidence="2">
    <location>
        <begin position="169"/>
        <end position="190"/>
    </location>
</feature>
<evidence type="ECO:0000313" key="4">
    <source>
        <dbReference type="Proteomes" id="UP000226192"/>
    </source>
</evidence>
<keyword evidence="4" id="KW-1185">Reference proteome</keyword>
<feature type="compositionally biased region" description="Polar residues" evidence="1">
    <location>
        <begin position="304"/>
        <end position="319"/>
    </location>
</feature>
<feature type="transmembrane region" description="Helical" evidence="2">
    <location>
        <begin position="50"/>
        <end position="70"/>
    </location>
</feature>
<dbReference type="PANTHER" id="PTHR38848">
    <property type="entry name" value="G-PROTEIN COUPLED RECEPTORS FAMILY 3 PROFILE DOMAIN-CONTAINING PROTEIN"/>
    <property type="match status" value="1"/>
</dbReference>
<reference evidence="3 4" key="1">
    <citation type="submission" date="2017-06" db="EMBL/GenBank/DDBJ databases">
        <title>Ant-infecting Ophiocordyceps genomes reveal a high diversity of potential behavioral manipulation genes and a possible major role for enterotoxins.</title>
        <authorList>
            <person name="De Bekker C."/>
            <person name="Evans H.C."/>
            <person name="Brachmann A."/>
            <person name="Hughes D.P."/>
        </authorList>
    </citation>
    <scope>NUCLEOTIDE SEQUENCE [LARGE SCALE GENOMIC DNA]</scope>
    <source>
        <strain evidence="3 4">Map64</strain>
    </source>
</reference>